<feature type="region of interest" description="Disordered" evidence="1">
    <location>
        <begin position="153"/>
        <end position="182"/>
    </location>
</feature>
<keyword evidence="4" id="KW-1185">Reference proteome</keyword>
<evidence type="ECO:0000256" key="1">
    <source>
        <dbReference type="SAM" id="MobiDB-lite"/>
    </source>
</evidence>
<feature type="compositionally biased region" description="Acidic residues" evidence="1">
    <location>
        <begin position="164"/>
        <end position="181"/>
    </location>
</feature>
<proteinExistence type="predicted"/>
<evidence type="ECO:0000313" key="3">
    <source>
        <dbReference type="EMBL" id="VFT78226.1"/>
    </source>
</evidence>
<organism evidence="3 4">
    <name type="scientific">Aphanomyces stellatus</name>
    <dbReference type="NCBI Taxonomy" id="120398"/>
    <lineage>
        <taxon>Eukaryota</taxon>
        <taxon>Sar</taxon>
        <taxon>Stramenopiles</taxon>
        <taxon>Oomycota</taxon>
        <taxon>Saprolegniomycetes</taxon>
        <taxon>Saprolegniales</taxon>
        <taxon>Verrucalvaceae</taxon>
        <taxon>Aphanomyces</taxon>
    </lineage>
</organism>
<feature type="compositionally biased region" description="Low complexity" evidence="1">
    <location>
        <begin position="17"/>
        <end position="34"/>
    </location>
</feature>
<sequence length="253" mass="26953">MRLTNLNQHVTAHARTALHPSSSSSAGGTSLPATPSLARAAAHPSSSMHDVPHHPARLGSSNNVWVPLPPPMASLASVRAVSPAAHPFHTESSVPSSSTLMSAASAATPAIDNPFESWFQHTKAAATPPVPKKPRRTFDSSDLSLLPPPPFLSASPSMSLGDCTDNEMEVDDDEDHDDDDNILSPERLRRHKAIVDAQLHFRCMELDCLLDCDIGLPPPPVLARAQAQMLLHHEAVAVACQKCGAVESITISY</sequence>
<feature type="region of interest" description="Disordered" evidence="1">
    <location>
        <begin position="124"/>
        <end position="143"/>
    </location>
</feature>
<evidence type="ECO:0000313" key="2">
    <source>
        <dbReference type="EMBL" id="KAF0719504.1"/>
    </source>
</evidence>
<evidence type="ECO:0000313" key="4">
    <source>
        <dbReference type="Proteomes" id="UP000332933"/>
    </source>
</evidence>
<dbReference type="EMBL" id="CAADRA010000067">
    <property type="protein sequence ID" value="VFT78226.1"/>
    <property type="molecule type" value="Genomic_DNA"/>
</dbReference>
<reference evidence="2" key="2">
    <citation type="submission" date="2019-06" db="EMBL/GenBank/DDBJ databases">
        <title>Genomics analysis of Aphanomyces spp. identifies a new class of oomycete effector associated with host adaptation.</title>
        <authorList>
            <person name="Gaulin E."/>
        </authorList>
    </citation>
    <scope>NUCLEOTIDE SEQUENCE</scope>
    <source>
        <strain evidence="2">CBS 578.67</strain>
    </source>
</reference>
<name>A0A485K4C3_9STRA</name>
<dbReference type="Proteomes" id="UP000332933">
    <property type="component" value="Unassembled WGS sequence"/>
</dbReference>
<protein>
    <submittedName>
        <fullName evidence="3">Aste57867_1004 protein</fullName>
    </submittedName>
</protein>
<reference evidence="3 4" key="1">
    <citation type="submission" date="2019-03" db="EMBL/GenBank/DDBJ databases">
        <authorList>
            <person name="Gaulin E."/>
            <person name="Dumas B."/>
        </authorList>
    </citation>
    <scope>NUCLEOTIDE SEQUENCE [LARGE SCALE GENOMIC DNA]</scope>
    <source>
        <strain evidence="3">CBS 568.67</strain>
    </source>
</reference>
<dbReference type="OrthoDB" id="75599at2759"/>
<gene>
    <name evidence="3" type="primary">Aste57867_1004</name>
    <name evidence="2" type="ORF">As57867_001003</name>
    <name evidence="3" type="ORF">ASTE57867_1004</name>
</gene>
<accession>A0A485K4C3</accession>
<dbReference type="AlphaFoldDB" id="A0A485K4C3"/>
<feature type="region of interest" description="Disordered" evidence="1">
    <location>
        <begin position="15"/>
        <end position="55"/>
    </location>
</feature>
<dbReference type="EMBL" id="VJMH01000067">
    <property type="protein sequence ID" value="KAF0719504.1"/>
    <property type="molecule type" value="Genomic_DNA"/>
</dbReference>